<dbReference type="AlphaFoldDB" id="M9M820"/>
<evidence type="ECO:0000313" key="2">
    <source>
        <dbReference type="EMBL" id="GAC77420.1"/>
    </source>
</evidence>
<name>M9M820_PSEA3</name>
<feature type="region of interest" description="Disordered" evidence="1">
    <location>
        <begin position="1"/>
        <end position="33"/>
    </location>
</feature>
<dbReference type="EMBL" id="DF196792">
    <property type="protein sequence ID" value="GAC77420.1"/>
    <property type="molecule type" value="Genomic_DNA"/>
</dbReference>
<evidence type="ECO:0000256" key="1">
    <source>
        <dbReference type="SAM" id="MobiDB-lite"/>
    </source>
</evidence>
<feature type="compositionally biased region" description="Basic residues" evidence="1">
    <location>
        <begin position="67"/>
        <end position="76"/>
    </location>
</feature>
<reference evidence="3" key="1">
    <citation type="journal article" date="2013" name="Genome Announc.">
        <title>Genome sequence of the basidiomycetous yeast Pseudozyma antarctica T-34, a producer of the glycolipid biosurfactants mannosylerythritol lipids.</title>
        <authorList>
            <person name="Morita T."/>
            <person name="Koike H."/>
            <person name="Koyama Y."/>
            <person name="Hagiwara H."/>
            <person name="Ito E."/>
            <person name="Fukuoka T."/>
            <person name="Imura T."/>
            <person name="Machida M."/>
            <person name="Kitamoto D."/>
        </authorList>
    </citation>
    <scope>NUCLEOTIDE SEQUENCE [LARGE SCALE GENOMIC DNA]</scope>
    <source>
        <strain evidence="3">T-34</strain>
    </source>
</reference>
<feature type="region of interest" description="Disordered" evidence="1">
    <location>
        <begin position="67"/>
        <end position="98"/>
    </location>
</feature>
<accession>M9M820</accession>
<feature type="compositionally biased region" description="Basic and acidic residues" evidence="1">
    <location>
        <begin position="85"/>
        <end position="94"/>
    </location>
</feature>
<sequence length="438" mass="47453">MRLSQHPGPLALPPSDPGSGPVIQPRLEQRQAPGTLVGNAFRLGRNGTTAAGRTAAASKLRLHTKTLKLSKARQRPKPTAAAKRGRPDDCRGARSEPAPAWRHARRIEVACNLHHELCTALALQAGQPTWQIRSQDPGESIKRSNAEVGADAEAQVKASSSISRDADRHLRQHLAGWPSKFSRLQARAPRSMANSCLTDPLHGPVSLSLEPACDLTSEVRAQSALVEKRRGHNAVEWKLGSDAGPGQQQQCLARQQSGKTTQCSDARRPPWPTPLPLAVRSVLALVLALGPLRPSALAPLGLITTSRFSLRALAIPYTIPSATANPPIWARRSSSPSDFPPPFSSWLLLPSSSLQPSPPPPSLWPPRLSRRNPFDLDCWRVGHTAIHLVATRAPSPPPLLLERSFCSALIYLVSTPPRFFQHRASASLRSNELPHSIS</sequence>
<evidence type="ECO:0000313" key="3">
    <source>
        <dbReference type="Proteomes" id="UP000011976"/>
    </source>
</evidence>
<organism evidence="2 3">
    <name type="scientific">Pseudozyma antarctica (strain T-34)</name>
    <name type="common">Yeast</name>
    <name type="synonym">Candida antarctica</name>
    <dbReference type="NCBI Taxonomy" id="1151754"/>
    <lineage>
        <taxon>Eukaryota</taxon>
        <taxon>Fungi</taxon>
        <taxon>Dikarya</taxon>
        <taxon>Basidiomycota</taxon>
        <taxon>Ustilaginomycotina</taxon>
        <taxon>Ustilaginomycetes</taxon>
        <taxon>Ustilaginales</taxon>
        <taxon>Ustilaginaceae</taxon>
        <taxon>Moesziomyces</taxon>
    </lineage>
</organism>
<proteinExistence type="predicted"/>
<gene>
    <name evidence="2" type="ORF">PANT_26c00041</name>
</gene>
<dbReference type="Proteomes" id="UP000011976">
    <property type="component" value="Unassembled WGS sequence"/>
</dbReference>
<protein>
    <submittedName>
        <fullName evidence="2">Uncharacterized protein</fullName>
    </submittedName>
</protein>